<evidence type="ECO:0000313" key="3">
    <source>
        <dbReference type="Proteomes" id="UP000199580"/>
    </source>
</evidence>
<feature type="domain" description="Bacterial bifunctional deaminase-reductase C-terminal" evidence="1">
    <location>
        <begin position="2"/>
        <end position="173"/>
    </location>
</feature>
<gene>
    <name evidence="2" type="ORF">SAMN04487935_2179</name>
</gene>
<dbReference type="Gene3D" id="3.40.430.10">
    <property type="entry name" value="Dihydrofolate Reductase, subunit A"/>
    <property type="match status" value="1"/>
</dbReference>
<keyword evidence="3" id="KW-1185">Reference proteome</keyword>
<dbReference type="SUPFAM" id="SSF53597">
    <property type="entry name" value="Dihydrofolate reductase-like"/>
    <property type="match status" value="1"/>
</dbReference>
<protein>
    <submittedName>
        <fullName evidence="2">Dihydrofolate reductase</fullName>
    </submittedName>
</protein>
<dbReference type="InterPro" id="IPR024072">
    <property type="entry name" value="DHFR-like_dom_sf"/>
</dbReference>
<dbReference type="GO" id="GO:0009231">
    <property type="term" value="P:riboflavin biosynthetic process"/>
    <property type="evidence" value="ECO:0007669"/>
    <property type="project" value="InterPro"/>
</dbReference>
<dbReference type="RefSeq" id="WP_091396087.1">
    <property type="nucleotide sequence ID" value="NZ_BKAI01000024.1"/>
</dbReference>
<dbReference type="STRING" id="1128970.SAMN04487935_2179"/>
<organism evidence="2 3">
    <name type="scientific">Flavobacterium noncentrifugens</name>
    <dbReference type="NCBI Taxonomy" id="1128970"/>
    <lineage>
        <taxon>Bacteria</taxon>
        <taxon>Pseudomonadati</taxon>
        <taxon>Bacteroidota</taxon>
        <taxon>Flavobacteriia</taxon>
        <taxon>Flavobacteriales</taxon>
        <taxon>Flavobacteriaceae</taxon>
        <taxon>Flavobacterium</taxon>
    </lineage>
</organism>
<dbReference type="GO" id="GO:0008703">
    <property type="term" value="F:5-amino-6-(5-phosphoribosylamino)uracil reductase activity"/>
    <property type="evidence" value="ECO:0007669"/>
    <property type="project" value="InterPro"/>
</dbReference>
<dbReference type="Pfam" id="PF01872">
    <property type="entry name" value="RibD_C"/>
    <property type="match status" value="1"/>
</dbReference>
<evidence type="ECO:0000313" key="2">
    <source>
        <dbReference type="EMBL" id="SDJ97433.1"/>
    </source>
</evidence>
<dbReference type="Proteomes" id="UP000199580">
    <property type="component" value="Unassembled WGS sequence"/>
</dbReference>
<sequence>MRKVIAAINMTLDGVFDHTAGIPDTEIHHHYTELLNQSGVILYGSTTYQLMEFWKTFLEKPSAEKAMNEFAAAIDKIPKIVFSNSLKNLDWNTATLANIDLKETVLALKKNTGKDILIGSRSLIMQLTELNLIDEYQICVYPVIQGNGSTLFENLNQSVILKLIKTKIFTGGSIILYYQPAVE</sequence>
<accession>A0A1G8Y433</accession>
<dbReference type="AlphaFoldDB" id="A0A1G8Y433"/>
<reference evidence="2 3" key="1">
    <citation type="submission" date="2016-10" db="EMBL/GenBank/DDBJ databases">
        <authorList>
            <person name="de Groot N.N."/>
        </authorList>
    </citation>
    <scope>NUCLEOTIDE SEQUENCE [LARGE SCALE GENOMIC DNA]</scope>
    <source>
        <strain evidence="2 3">CGMCC 1.10076</strain>
    </source>
</reference>
<dbReference type="PANTHER" id="PTHR38011">
    <property type="entry name" value="DIHYDROFOLATE REDUCTASE FAMILY PROTEIN (AFU_ORTHOLOGUE AFUA_8G06820)"/>
    <property type="match status" value="1"/>
</dbReference>
<dbReference type="PANTHER" id="PTHR38011:SF11">
    <property type="entry name" value="2,5-DIAMINO-6-RIBOSYLAMINO-4(3H)-PYRIMIDINONE 5'-PHOSPHATE REDUCTASE"/>
    <property type="match status" value="1"/>
</dbReference>
<name>A0A1G8Y433_9FLAO</name>
<proteinExistence type="predicted"/>
<dbReference type="OrthoDB" id="195113at2"/>
<dbReference type="InterPro" id="IPR050765">
    <property type="entry name" value="Riboflavin_Biosynth_HTPR"/>
</dbReference>
<dbReference type="EMBL" id="FNEZ01000003">
    <property type="protein sequence ID" value="SDJ97433.1"/>
    <property type="molecule type" value="Genomic_DNA"/>
</dbReference>
<evidence type="ECO:0000259" key="1">
    <source>
        <dbReference type="Pfam" id="PF01872"/>
    </source>
</evidence>
<dbReference type="InterPro" id="IPR002734">
    <property type="entry name" value="RibDG_C"/>
</dbReference>